<evidence type="ECO:0000313" key="3">
    <source>
        <dbReference type="Proteomes" id="UP001218218"/>
    </source>
</evidence>
<dbReference type="Proteomes" id="UP001218218">
    <property type="component" value="Unassembled WGS sequence"/>
</dbReference>
<protein>
    <recommendedName>
        <fullName evidence="4">Secreted protein</fullName>
    </recommendedName>
</protein>
<dbReference type="AlphaFoldDB" id="A0AAD6Z3M6"/>
<organism evidence="2 3">
    <name type="scientific">Mycena albidolilacea</name>
    <dbReference type="NCBI Taxonomy" id="1033008"/>
    <lineage>
        <taxon>Eukaryota</taxon>
        <taxon>Fungi</taxon>
        <taxon>Dikarya</taxon>
        <taxon>Basidiomycota</taxon>
        <taxon>Agaricomycotina</taxon>
        <taxon>Agaricomycetes</taxon>
        <taxon>Agaricomycetidae</taxon>
        <taxon>Agaricales</taxon>
        <taxon>Marasmiineae</taxon>
        <taxon>Mycenaceae</taxon>
        <taxon>Mycena</taxon>
    </lineage>
</organism>
<gene>
    <name evidence="2" type="ORF">DFH08DRAFT_902546</name>
</gene>
<feature type="chain" id="PRO_5042222128" description="Secreted protein" evidence="1">
    <location>
        <begin position="20"/>
        <end position="105"/>
    </location>
</feature>
<keyword evidence="3" id="KW-1185">Reference proteome</keyword>
<name>A0AAD6Z3M6_9AGAR</name>
<feature type="signal peptide" evidence="1">
    <location>
        <begin position="1"/>
        <end position="19"/>
    </location>
</feature>
<evidence type="ECO:0008006" key="4">
    <source>
        <dbReference type="Google" id="ProtNLM"/>
    </source>
</evidence>
<evidence type="ECO:0000313" key="2">
    <source>
        <dbReference type="EMBL" id="KAJ7305684.1"/>
    </source>
</evidence>
<reference evidence="2" key="1">
    <citation type="submission" date="2023-03" db="EMBL/GenBank/DDBJ databases">
        <title>Massive genome expansion in bonnet fungi (Mycena s.s.) driven by repeated elements and novel gene families across ecological guilds.</title>
        <authorList>
            <consortium name="Lawrence Berkeley National Laboratory"/>
            <person name="Harder C.B."/>
            <person name="Miyauchi S."/>
            <person name="Viragh M."/>
            <person name="Kuo A."/>
            <person name="Thoen E."/>
            <person name="Andreopoulos B."/>
            <person name="Lu D."/>
            <person name="Skrede I."/>
            <person name="Drula E."/>
            <person name="Henrissat B."/>
            <person name="Morin E."/>
            <person name="Kohler A."/>
            <person name="Barry K."/>
            <person name="LaButti K."/>
            <person name="Morin E."/>
            <person name="Salamov A."/>
            <person name="Lipzen A."/>
            <person name="Mereny Z."/>
            <person name="Hegedus B."/>
            <person name="Baldrian P."/>
            <person name="Stursova M."/>
            <person name="Weitz H."/>
            <person name="Taylor A."/>
            <person name="Grigoriev I.V."/>
            <person name="Nagy L.G."/>
            <person name="Martin F."/>
            <person name="Kauserud H."/>
        </authorList>
    </citation>
    <scope>NUCLEOTIDE SEQUENCE</scope>
    <source>
        <strain evidence="2">CBHHK002</strain>
    </source>
</reference>
<proteinExistence type="predicted"/>
<keyword evidence="1" id="KW-0732">Signal</keyword>
<dbReference type="EMBL" id="JARIHO010000095">
    <property type="protein sequence ID" value="KAJ7305684.1"/>
    <property type="molecule type" value="Genomic_DNA"/>
</dbReference>
<accession>A0AAD6Z3M6</accession>
<comment type="caution">
    <text evidence="2">The sequence shown here is derived from an EMBL/GenBank/DDBJ whole genome shotgun (WGS) entry which is preliminary data.</text>
</comment>
<evidence type="ECO:0000256" key="1">
    <source>
        <dbReference type="SAM" id="SignalP"/>
    </source>
</evidence>
<sequence length="105" mass="11478">MRCARVGPVLHLSMRLVLTYWLQGGQSSDSIGSNVVAQLLSYCNDPYLSLAVQVARMRTCPVLNTMRGPFRWACPCIGLSEISAGRVCGCAREAVPRRFTITTAT</sequence>